<evidence type="ECO:0000259" key="12">
    <source>
        <dbReference type="Pfam" id="PF00534"/>
    </source>
</evidence>
<evidence type="ECO:0000256" key="2">
    <source>
        <dbReference type="ARBA" id="ARBA00004370"/>
    </source>
</evidence>
<evidence type="ECO:0000313" key="14">
    <source>
        <dbReference type="Proteomes" id="UP001491310"/>
    </source>
</evidence>
<keyword evidence="14" id="KW-1185">Reference proteome</keyword>
<dbReference type="Pfam" id="PF00534">
    <property type="entry name" value="Glycos_transf_1"/>
    <property type="match status" value="1"/>
</dbReference>
<feature type="compositionally biased region" description="Polar residues" evidence="11">
    <location>
        <begin position="320"/>
        <end position="332"/>
    </location>
</feature>
<feature type="domain" description="Glycosyl transferase family 1" evidence="12">
    <location>
        <begin position="366"/>
        <end position="505"/>
    </location>
</feature>
<evidence type="ECO:0000256" key="9">
    <source>
        <dbReference type="ARBA" id="ARBA00024055"/>
    </source>
</evidence>
<comment type="similarity">
    <text evidence="3">Belongs to the glycosyltransferase group 1 family. Glycosyltransferase 4 subfamily.</text>
</comment>
<evidence type="ECO:0000256" key="10">
    <source>
        <dbReference type="ARBA" id="ARBA00048651"/>
    </source>
</evidence>
<evidence type="ECO:0000256" key="5">
    <source>
        <dbReference type="ARBA" id="ARBA00022640"/>
    </source>
</evidence>
<feature type="compositionally biased region" description="Polar residues" evidence="11">
    <location>
        <begin position="243"/>
        <end position="254"/>
    </location>
</feature>
<evidence type="ECO:0000256" key="11">
    <source>
        <dbReference type="SAM" id="MobiDB-lite"/>
    </source>
</evidence>
<keyword evidence="5" id="KW-0934">Plastid</keyword>
<evidence type="ECO:0000256" key="7">
    <source>
        <dbReference type="ARBA" id="ARBA00022679"/>
    </source>
</evidence>
<organism evidence="13 14">
    <name type="scientific">Coccomyxa subellipsoidea</name>
    <dbReference type="NCBI Taxonomy" id="248742"/>
    <lineage>
        <taxon>Eukaryota</taxon>
        <taxon>Viridiplantae</taxon>
        <taxon>Chlorophyta</taxon>
        <taxon>core chlorophytes</taxon>
        <taxon>Trebouxiophyceae</taxon>
        <taxon>Trebouxiophyceae incertae sedis</taxon>
        <taxon>Coccomyxaceae</taxon>
        <taxon>Coccomyxa</taxon>
    </lineage>
</organism>
<dbReference type="InterPro" id="IPR044525">
    <property type="entry name" value="DGDG1/2"/>
</dbReference>
<evidence type="ECO:0000313" key="13">
    <source>
        <dbReference type="EMBL" id="KAK9915969.1"/>
    </source>
</evidence>
<comment type="caution">
    <text evidence="13">The sequence shown here is derived from an EMBL/GenBank/DDBJ whole genome shotgun (WGS) entry which is preliminary data.</text>
</comment>
<feature type="region of interest" description="Disordered" evidence="11">
    <location>
        <begin position="233"/>
        <end position="356"/>
    </location>
</feature>
<evidence type="ECO:0000256" key="3">
    <source>
        <dbReference type="ARBA" id="ARBA00009481"/>
    </source>
</evidence>
<evidence type="ECO:0000256" key="1">
    <source>
        <dbReference type="ARBA" id="ARBA00004229"/>
    </source>
</evidence>
<evidence type="ECO:0000256" key="8">
    <source>
        <dbReference type="ARBA" id="ARBA00023136"/>
    </source>
</evidence>
<dbReference type="InterPro" id="IPR001296">
    <property type="entry name" value="Glyco_trans_1"/>
</dbReference>
<protein>
    <recommendedName>
        <fullName evidence="9">digalactosyldiacylglycerol synthase</fullName>
        <ecNumber evidence="9">2.4.1.241</ecNumber>
    </recommendedName>
</protein>
<name>A0ABR2YVR9_9CHLO</name>
<accession>A0ABR2YVR9</accession>
<comment type="subcellular location">
    <subcellularLocation>
        <location evidence="2">Membrane</location>
    </subcellularLocation>
    <subcellularLocation>
        <location evidence="1">Plastid</location>
        <location evidence="1">Chloroplast</location>
    </subcellularLocation>
</comment>
<reference evidence="13 14" key="1">
    <citation type="journal article" date="2024" name="Nat. Commun.">
        <title>Phylogenomics reveals the evolutionary origins of lichenization in chlorophyte algae.</title>
        <authorList>
            <person name="Puginier C."/>
            <person name="Libourel C."/>
            <person name="Otte J."/>
            <person name="Skaloud P."/>
            <person name="Haon M."/>
            <person name="Grisel S."/>
            <person name="Petersen M."/>
            <person name="Berrin J.G."/>
            <person name="Delaux P.M."/>
            <person name="Dal Grande F."/>
            <person name="Keller J."/>
        </authorList>
    </citation>
    <scope>NUCLEOTIDE SEQUENCE [LARGE SCALE GENOMIC DNA]</scope>
    <source>
        <strain evidence="13 14">SAG 216-7</strain>
    </source>
</reference>
<dbReference type="PANTHER" id="PTHR46132">
    <property type="entry name" value="DIGALACTOSYLDIACYLGLYCEROL SYNTHASE 2, CHLOROPLASTIC"/>
    <property type="match status" value="1"/>
</dbReference>
<dbReference type="Gene3D" id="3.40.50.2000">
    <property type="entry name" value="Glycogen Phosphorylase B"/>
    <property type="match status" value="1"/>
</dbReference>
<keyword evidence="6" id="KW-0328">Glycosyltransferase</keyword>
<feature type="compositionally biased region" description="Basic and acidic residues" evidence="11">
    <location>
        <begin position="336"/>
        <end position="356"/>
    </location>
</feature>
<dbReference type="EMBL" id="JALJOT010000004">
    <property type="protein sequence ID" value="KAK9915969.1"/>
    <property type="molecule type" value="Genomic_DNA"/>
</dbReference>
<comment type="catalytic activity">
    <reaction evidence="10">
        <text>a 1,2-diacyl-3-O-(beta-D-galactosyl)-sn-glycerol + UDP-alpha-D-galactose = a 1,2-diacyl-3-O-[alpha-D-galactosyl-(1-&gt;6)-beta-D-galactosyl]-sn-glycerol + UDP + H(+)</text>
        <dbReference type="Rhea" id="RHEA:10520"/>
        <dbReference type="ChEBI" id="CHEBI:15378"/>
        <dbReference type="ChEBI" id="CHEBI:17615"/>
        <dbReference type="ChEBI" id="CHEBI:28396"/>
        <dbReference type="ChEBI" id="CHEBI:58223"/>
        <dbReference type="ChEBI" id="CHEBI:66914"/>
        <dbReference type="EC" id="2.4.1.241"/>
    </reaction>
</comment>
<keyword evidence="7" id="KW-0808">Transferase</keyword>
<proteinExistence type="inferred from homology"/>
<dbReference type="Proteomes" id="UP001491310">
    <property type="component" value="Unassembled WGS sequence"/>
</dbReference>
<gene>
    <name evidence="13" type="ORF">WJX75_006742</name>
</gene>
<sequence length="607" mass="67632">MTRGESSLRTPGRHVAVITTASLPWRTGTAVNPLLRAAYLAHILEESKVVLLVPWLAKSEQGIVYPGGITFEHPEEQADWVRDWVEKRTSFPCKFDIKFYPGRYDASFLSIFPVGDPTIYIPDEEADVAILEEPEHLTWFHHGRRYTEKFNHVVGIMHTNYIDYIRRGAPGTAGGPLAARIVKMANWRMCDIHTHKVIKLSDAVQDLPRQSTHFVHGVSPAFLAVGDKMAAAQKKKETDHTTLHTNGMQESDGSAVTAEEEPLQRSPDISNGPSGEVNATPAARAPEGPTVASGTGSSKTSEQESTAAVDEPAEKEKTPESSADSSLPQQNGMRAESAEVKGKVPEKSESNGKEESTSYCFSKGAYFIGKAVWGKGYTELLDLLLAHRNSHGSNLPVDAYGSGEDSDDIKERAERYELNVYFLGARDHLDDSIHPYRVFINPSTSDVVATTSAEALAMGKWLVCPEHPSNKFFSTFENTLIYHSPKEFSEQLEFAENNSPKPLKPEDRKRLTWEDATERLLTVATIKADEWPGWLTRLKDWLTWRIIYAGNGIEPVRWMVGAGRRTRSNPRSLVDFDPRAKNTSRNAWEPDHASLHLSQGYPPPRML</sequence>
<keyword evidence="4" id="KW-0150">Chloroplast</keyword>
<evidence type="ECO:0000256" key="6">
    <source>
        <dbReference type="ARBA" id="ARBA00022676"/>
    </source>
</evidence>
<dbReference type="PANTHER" id="PTHR46132:SF1">
    <property type="entry name" value="DIGALACTOSYLDIACYLGLYCEROL SYNTHASE 2, CHLOROPLASTIC"/>
    <property type="match status" value="1"/>
</dbReference>
<evidence type="ECO:0000256" key="4">
    <source>
        <dbReference type="ARBA" id="ARBA00022528"/>
    </source>
</evidence>
<keyword evidence="8" id="KW-0472">Membrane</keyword>
<feature type="compositionally biased region" description="Polar residues" evidence="11">
    <location>
        <begin position="292"/>
        <end position="306"/>
    </location>
</feature>
<feature type="region of interest" description="Disordered" evidence="11">
    <location>
        <begin position="567"/>
        <end position="607"/>
    </location>
</feature>
<dbReference type="SUPFAM" id="SSF53756">
    <property type="entry name" value="UDP-Glycosyltransferase/glycogen phosphorylase"/>
    <property type="match status" value="1"/>
</dbReference>
<dbReference type="CDD" id="cd01635">
    <property type="entry name" value="Glycosyltransferase_GTB-type"/>
    <property type="match status" value="1"/>
</dbReference>
<dbReference type="EC" id="2.4.1.241" evidence="9"/>